<proteinExistence type="predicted"/>
<organism evidence="2 3">
    <name type="scientific">Candidatus Portnoybacteria bacterium CG02_land_8_20_14_3_00_45_8</name>
    <dbReference type="NCBI Taxonomy" id="1974807"/>
    <lineage>
        <taxon>Bacteria</taxon>
        <taxon>Candidatus Portnoyibacteriota</taxon>
    </lineage>
</organism>
<name>A0A2M7D6U3_9BACT</name>
<keyword evidence="1" id="KW-0472">Membrane</keyword>
<gene>
    <name evidence="2" type="ORF">COS30_00555</name>
</gene>
<dbReference type="EMBL" id="PEUE01000014">
    <property type="protein sequence ID" value="PIV38721.1"/>
    <property type="molecule type" value="Genomic_DNA"/>
</dbReference>
<comment type="caution">
    <text evidence="2">The sequence shown here is derived from an EMBL/GenBank/DDBJ whole genome shotgun (WGS) entry which is preliminary data.</text>
</comment>
<evidence type="ECO:0000313" key="2">
    <source>
        <dbReference type="EMBL" id="PIV38721.1"/>
    </source>
</evidence>
<evidence type="ECO:0000313" key="3">
    <source>
        <dbReference type="Proteomes" id="UP000229247"/>
    </source>
</evidence>
<feature type="transmembrane region" description="Helical" evidence="1">
    <location>
        <begin position="74"/>
        <end position="91"/>
    </location>
</feature>
<keyword evidence="1" id="KW-1133">Transmembrane helix</keyword>
<evidence type="ECO:0008006" key="4">
    <source>
        <dbReference type="Google" id="ProtNLM"/>
    </source>
</evidence>
<dbReference type="AlphaFoldDB" id="A0A2M7D6U3"/>
<feature type="transmembrane region" description="Helical" evidence="1">
    <location>
        <begin position="96"/>
        <end position="117"/>
    </location>
</feature>
<protein>
    <recommendedName>
        <fullName evidence="4">Rod shape-determining protein MreD</fullName>
    </recommendedName>
</protein>
<evidence type="ECO:0000256" key="1">
    <source>
        <dbReference type="SAM" id="Phobius"/>
    </source>
</evidence>
<keyword evidence="1" id="KW-0812">Transmembrane</keyword>
<feature type="transmembrane region" description="Helical" evidence="1">
    <location>
        <begin position="25"/>
        <end position="44"/>
    </location>
</feature>
<accession>A0A2M7D6U3</accession>
<dbReference type="Proteomes" id="UP000229247">
    <property type="component" value="Unassembled WGS sequence"/>
</dbReference>
<reference evidence="3" key="1">
    <citation type="submission" date="2017-09" db="EMBL/GenBank/DDBJ databases">
        <title>Depth-based differentiation of microbial function through sediment-hosted aquifers and enrichment of novel symbionts in the deep terrestrial subsurface.</title>
        <authorList>
            <person name="Probst A.J."/>
            <person name="Ladd B."/>
            <person name="Jarett J.K."/>
            <person name="Geller-Mcgrath D.E."/>
            <person name="Sieber C.M.K."/>
            <person name="Emerson J.B."/>
            <person name="Anantharaman K."/>
            <person name="Thomas B.C."/>
            <person name="Malmstrom R."/>
            <person name="Stieglmeier M."/>
            <person name="Klingl A."/>
            <person name="Woyke T."/>
            <person name="Ryan C.M."/>
            <person name="Banfield J.F."/>
        </authorList>
    </citation>
    <scope>NUCLEOTIDE SEQUENCE [LARGE SCALE GENOMIC DNA]</scope>
</reference>
<feature type="transmembrane region" description="Helical" evidence="1">
    <location>
        <begin position="137"/>
        <end position="158"/>
    </location>
</feature>
<sequence length="170" mass="18746">MKIFLVIIISFLAVAAQLTLLPRLAILGVAPNLVLAATIAWAIFRKDQKSDWWVLVPVLWLDILAGRPFGLLTLSVWLVFNLISWLAGFLLRKSEIISLVALSFLGCLSFFVIFYGLTQLASSFGLAAAPAIRSDLWPVTLIGTTYDALAGLATLWLIKKSYPWLLKING</sequence>